<dbReference type="RefSeq" id="WP_215232883.1">
    <property type="nucleotide sequence ID" value="NZ_CAJRAU010000002.1"/>
</dbReference>
<name>A0ABM8UMN8_9BACT</name>
<accession>A0ABM8UMN8</accession>
<organism evidence="1 2">
    <name type="scientific">Dyadobacter linearis</name>
    <dbReference type="NCBI Taxonomy" id="2823330"/>
    <lineage>
        <taxon>Bacteria</taxon>
        <taxon>Pseudomonadati</taxon>
        <taxon>Bacteroidota</taxon>
        <taxon>Cytophagia</taxon>
        <taxon>Cytophagales</taxon>
        <taxon>Spirosomataceae</taxon>
        <taxon>Dyadobacter</taxon>
    </lineage>
</organism>
<gene>
    <name evidence="1" type="ORF">DYBT9623_01481</name>
</gene>
<proteinExistence type="predicted"/>
<comment type="caution">
    <text evidence="1">The sequence shown here is derived from an EMBL/GenBank/DDBJ whole genome shotgun (WGS) entry which is preliminary data.</text>
</comment>
<evidence type="ECO:0000313" key="2">
    <source>
        <dbReference type="Proteomes" id="UP000679725"/>
    </source>
</evidence>
<dbReference type="Proteomes" id="UP000679725">
    <property type="component" value="Unassembled WGS sequence"/>
</dbReference>
<evidence type="ECO:0000313" key="1">
    <source>
        <dbReference type="EMBL" id="CAG5068749.1"/>
    </source>
</evidence>
<evidence type="ECO:0008006" key="3">
    <source>
        <dbReference type="Google" id="ProtNLM"/>
    </source>
</evidence>
<dbReference type="EMBL" id="CAJRAU010000002">
    <property type="protein sequence ID" value="CAG5068749.1"/>
    <property type="molecule type" value="Genomic_DNA"/>
</dbReference>
<sequence length="87" mass="10079">MSQIEKLLGRFFTKPRDFTWKELISVLESFGYRELPSGKTGGSRRKFADSEKRIISLHKPHPGQIVKVYVIEQLIANFKENGKIKND</sequence>
<protein>
    <recommendedName>
        <fullName evidence="3">Hexulose-6-phosphate synthase</fullName>
    </recommendedName>
</protein>
<reference evidence="1 2" key="1">
    <citation type="submission" date="2021-04" db="EMBL/GenBank/DDBJ databases">
        <authorList>
            <person name="Rodrigo-Torres L."/>
            <person name="Arahal R. D."/>
            <person name="Lucena T."/>
        </authorList>
    </citation>
    <scope>NUCLEOTIDE SEQUENCE [LARGE SCALE GENOMIC DNA]</scope>
    <source>
        <strain evidence="1 2">CECT 9623</strain>
    </source>
</reference>
<dbReference type="InterPro" id="IPR012933">
    <property type="entry name" value="HicA_mRNA_interferase"/>
</dbReference>
<keyword evidence="2" id="KW-1185">Reference proteome</keyword>
<dbReference type="Pfam" id="PF07927">
    <property type="entry name" value="HicA_toxin"/>
    <property type="match status" value="1"/>
</dbReference>